<gene>
    <name evidence="2" type="ORF">PILCRDRAFT_93090</name>
</gene>
<reference evidence="2 3" key="1">
    <citation type="submission" date="2014-04" db="EMBL/GenBank/DDBJ databases">
        <authorList>
            <consortium name="DOE Joint Genome Institute"/>
            <person name="Kuo A."/>
            <person name="Tarkka M."/>
            <person name="Buscot F."/>
            <person name="Kohler A."/>
            <person name="Nagy L.G."/>
            <person name="Floudas D."/>
            <person name="Copeland A."/>
            <person name="Barry K.W."/>
            <person name="Cichocki N."/>
            <person name="Veneault-Fourrey C."/>
            <person name="LaButti K."/>
            <person name="Lindquist E.A."/>
            <person name="Lipzen A."/>
            <person name="Lundell T."/>
            <person name="Morin E."/>
            <person name="Murat C."/>
            <person name="Sun H."/>
            <person name="Tunlid A."/>
            <person name="Henrissat B."/>
            <person name="Grigoriev I.V."/>
            <person name="Hibbett D.S."/>
            <person name="Martin F."/>
            <person name="Nordberg H.P."/>
            <person name="Cantor M.N."/>
            <person name="Hua S.X."/>
        </authorList>
    </citation>
    <scope>NUCLEOTIDE SEQUENCE [LARGE SCALE GENOMIC DNA]</scope>
    <source>
        <strain evidence="2 3">F 1598</strain>
    </source>
</reference>
<feature type="compositionally biased region" description="Basic and acidic residues" evidence="1">
    <location>
        <begin position="132"/>
        <end position="149"/>
    </location>
</feature>
<feature type="region of interest" description="Disordered" evidence="1">
    <location>
        <begin position="922"/>
        <end position="982"/>
    </location>
</feature>
<proteinExistence type="predicted"/>
<dbReference type="AlphaFoldDB" id="A0A0C3EZM3"/>
<dbReference type="EMBL" id="KN833084">
    <property type="protein sequence ID" value="KIM73384.1"/>
    <property type="molecule type" value="Genomic_DNA"/>
</dbReference>
<feature type="compositionally biased region" description="Polar residues" evidence="1">
    <location>
        <begin position="922"/>
        <end position="932"/>
    </location>
</feature>
<dbReference type="Proteomes" id="UP000054166">
    <property type="component" value="Unassembled WGS sequence"/>
</dbReference>
<dbReference type="OrthoDB" id="2687259at2759"/>
<keyword evidence="3" id="KW-1185">Reference proteome</keyword>
<dbReference type="HOGENOM" id="CLU_002498_0_0_1"/>
<feature type="region of interest" description="Disordered" evidence="1">
    <location>
        <begin position="305"/>
        <end position="330"/>
    </location>
</feature>
<feature type="compositionally biased region" description="Acidic residues" evidence="1">
    <location>
        <begin position="970"/>
        <end position="980"/>
    </location>
</feature>
<name>A0A0C3EZM3_PILCF</name>
<feature type="compositionally biased region" description="Basic and acidic residues" evidence="1">
    <location>
        <begin position="305"/>
        <end position="322"/>
    </location>
</feature>
<feature type="region of interest" description="Disordered" evidence="1">
    <location>
        <begin position="132"/>
        <end position="179"/>
    </location>
</feature>
<organism evidence="2 3">
    <name type="scientific">Piloderma croceum (strain F 1598)</name>
    <dbReference type="NCBI Taxonomy" id="765440"/>
    <lineage>
        <taxon>Eukaryota</taxon>
        <taxon>Fungi</taxon>
        <taxon>Dikarya</taxon>
        <taxon>Basidiomycota</taxon>
        <taxon>Agaricomycotina</taxon>
        <taxon>Agaricomycetes</taxon>
        <taxon>Agaricomycetidae</taxon>
        <taxon>Atheliales</taxon>
        <taxon>Atheliaceae</taxon>
        <taxon>Piloderma</taxon>
    </lineage>
</organism>
<evidence type="ECO:0000256" key="1">
    <source>
        <dbReference type="SAM" id="MobiDB-lite"/>
    </source>
</evidence>
<dbReference type="InParanoid" id="A0A0C3EZM3"/>
<evidence type="ECO:0000313" key="3">
    <source>
        <dbReference type="Proteomes" id="UP000054166"/>
    </source>
</evidence>
<sequence length="992" mass="113432">MDRDHSPETVATAAHHLCVCGRTFLQPGPLKKHLNSCSKSKKRLSSALAKAKEVWTSRKRTRLQESGPEEIPLATGENEYFSVEDAAIDEPINKPLGSPSAGAASQLLEPLPSESVQNQSMNMEIDENISLAERRPHRENRQLPKRFRDIVPQPLPFPPPLPDLRPTSSPPATSPPASHSLVSYIGRMFQTPRNVFGLLRRYCSDRQPSHDPEENIDLFDLSDYPHNVGSSLETQRDDTNQFYPFPNHSSFLLGEWYWNHGVQKSRESFSELLSIIGSTGFSPEDVRRTQWGKIDAELAKNNFDESKVERRSGNQDKNHVDGGDDNSDAEWMDEDASWKKTPITISVPFHSRWTKSSPQTYVQRDTLARVDDEDRRRKVTIAREIIYEKNYAVNNDNVEALLREQSLVPTSNVFSEKLSPLGFNYFLIFVFDLMHEFELGVWKALFIHLLRILQAEDKNLIHELDRRNIQCLLFTCAHWHGLAKLRMHTDQMLDILDDVTVQLGAGFRAFKAKTCASYATSELQREAKARRRRNLQKRKKASANVPSPFLMEDTMGEEADESLRLPKTFNIQTYKYHSIGDVAKTIRRYGTSDSFSSEPGELEHRRPKARFKRTDKKLFVKQLAQIERREARIRRIRAKLSGENRLRMETVGTTPHEHHHIGVSQNHYEHIGTFLQKHSGDPAVSNFLPKLRQHLLPRILSKLQHHADGLPDSSDAPLDPSDIDPHSVLFQKDRIYHHNIMRINYTTYDVRRSQDAINPSTSHRNVMVLAASSNDNNSESDHTFRYARVLGVYHANIVYVGPGMINYQPQRLEFLWVRWYQTIDTIRAGWDARRLDCIQFPSMVDDNTFGFIDPSDVLRSCHVIPAFSRGMLHPDGKGLSRCAQDSSDFVAYYVNRFVDCDMMMRYYFGLAVGHTYAYGSQTSSSVNGQGPQVVTSDDEEVESEPSGLEAIARVPSDSEDSFDMDRSEVESEDPDDAYSDEEFHAVDEMYGF</sequence>
<protein>
    <submittedName>
        <fullName evidence="2">Uncharacterized protein</fullName>
    </submittedName>
</protein>
<reference evidence="3" key="2">
    <citation type="submission" date="2015-01" db="EMBL/GenBank/DDBJ databases">
        <title>Evolutionary Origins and Diversification of the Mycorrhizal Mutualists.</title>
        <authorList>
            <consortium name="DOE Joint Genome Institute"/>
            <consortium name="Mycorrhizal Genomics Consortium"/>
            <person name="Kohler A."/>
            <person name="Kuo A."/>
            <person name="Nagy L.G."/>
            <person name="Floudas D."/>
            <person name="Copeland A."/>
            <person name="Barry K.W."/>
            <person name="Cichocki N."/>
            <person name="Veneault-Fourrey C."/>
            <person name="LaButti K."/>
            <person name="Lindquist E.A."/>
            <person name="Lipzen A."/>
            <person name="Lundell T."/>
            <person name="Morin E."/>
            <person name="Murat C."/>
            <person name="Riley R."/>
            <person name="Ohm R."/>
            <person name="Sun H."/>
            <person name="Tunlid A."/>
            <person name="Henrissat B."/>
            <person name="Grigoriev I.V."/>
            <person name="Hibbett D.S."/>
            <person name="Martin F."/>
        </authorList>
    </citation>
    <scope>NUCLEOTIDE SEQUENCE [LARGE SCALE GENOMIC DNA]</scope>
    <source>
        <strain evidence="3">F 1598</strain>
    </source>
</reference>
<dbReference type="STRING" id="765440.A0A0C3EZM3"/>
<accession>A0A0C3EZM3</accession>
<feature type="compositionally biased region" description="Pro residues" evidence="1">
    <location>
        <begin position="153"/>
        <end position="174"/>
    </location>
</feature>
<evidence type="ECO:0000313" key="2">
    <source>
        <dbReference type="EMBL" id="KIM73384.1"/>
    </source>
</evidence>